<protein>
    <recommendedName>
        <fullName evidence="2">DUF3228 domain-containing protein</fullName>
    </recommendedName>
</protein>
<reference evidence="1" key="1">
    <citation type="submission" date="2018-05" db="EMBL/GenBank/DDBJ databases">
        <authorList>
            <person name="Lanie J.A."/>
            <person name="Ng W.-L."/>
            <person name="Kazmierczak K.M."/>
            <person name="Andrzejewski T.M."/>
            <person name="Davidsen T.M."/>
            <person name="Wayne K.J."/>
            <person name="Tettelin H."/>
            <person name="Glass J.I."/>
            <person name="Rusch D."/>
            <person name="Podicherti R."/>
            <person name="Tsui H.-C.T."/>
            <person name="Winkler M.E."/>
        </authorList>
    </citation>
    <scope>NUCLEOTIDE SEQUENCE</scope>
</reference>
<dbReference type="AlphaFoldDB" id="A0A381TNQ5"/>
<dbReference type="PANTHER" id="PTHR38666:SF2">
    <property type="entry name" value="FLAGELLAR ASSOCIATED PROTEIN"/>
    <property type="match status" value="1"/>
</dbReference>
<proteinExistence type="predicted"/>
<name>A0A381TNQ5_9ZZZZ</name>
<evidence type="ECO:0000313" key="1">
    <source>
        <dbReference type="EMBL" id="SVA17141.1"/>
    </source>
</evidence>
<dbReference type="EMBL" id="UINC01004827">
    <property type="protein sequence ID" value="SVA17141.1"/>
    <property type="molecule type" value="Genomic_DNA"/>
</dbReference>
<dbReference type="Pfam" id="PF11539">
    <property type="entry name" value="DUF3228"/>
    <property type="match status" value="1"/>
</dbReference>
<sequence>MVAVNEFVRRQVKGSGKTYSSNLSFEEIALHAEERLSNNHFRQGYRDGVVLVEVSPKLVHHFICPLVKIDKNTKLITKRVKRREGENPYLRIRALNGTPLPAGKVELVLYRHDVLKENNEQSTTEEWELISINAIPEGIDKLPMGPITMMRNQMELLGGTKGQYTSEDWAESVEFWQNYAVLVPNKFPEN</sequence>
<evidence type="ECO:0008006" key="2">
    <source>
        <dbReference type="Google" id="ProtNLM"/>
    </source>
</evidence>
<gene>
    <name evidence="1" type="ORF">METZ01_LOCUS69995</name>
</gene>
<dbReference type="PANTHER" id="PTHR38666">
    <property type="match status" value="1"/>
</dbReference>
<accession>A0A381TNQ5</accession>
<organism evidence="1">
    <name type="scientific">marine metagenome</name>
    <dbReference type="NCBI Taxonomy" id="408172"/>
    <lineage>
        <taxon>unclassified sequences</taxon>
        <taxon>metagenomes</taxon>
        <taxon>ecological metagenomes</taxon>
    </lineage>
</organism>
<dbReference type="InterPro" id="IPR021610">
    <property type="entry name" value="DUF3228"/>
</dbReference>